<comment type="caution">
    <text evidence="12">The sequence shown here is derived from an EMBL/GenBank/DDBJ whole genome shotgun (WGS) entry which is preliminary data.</text>
</comment>
<proteinExistence type="inferred from homology"/>
<evidence type="ECO:0000313" key="12">
    <source>
        <dbReference type="EMBL" id="MBM3114386.1"/>
    </source>
</evidence>
<keyword evidence="13" id="KW-1185">Reference proteome</keyword>
<dbReference type="InterPro" id="IPR016161">
    <property type="entry name" value="Ald_DH/histidinol_DH"/>
</dbReference>
<dbReference type="PANTHER" id="PTHR11496:SF83">
    <property type="entry name" value="HYDROXYACID-OXOACID TRANSHYDROGENASE, MITOCHONDRIAL"/>
    <property type="match status" value="1"/>
</dbReference>
<dbReference type="SUPFAM" id="SSF56796">
    <property type="entry name" value="Dehydroquinate synthase-like"/>
    <property type="match status" value="1"/>
</dbReference>
<evidence type="ECO:0000256" key="8">
    <source>
        <dbReference type="PIRNR" id="PIRNR000111"/>
    </source>
</evidence>
<evidence type="ECO:0000313" key="13">
    <source>
        <dbReference type="Proteomes" id="UP000809431"/>
    </source>
</evidence>
<keyword evidence="5" id="KW-0511">Multifunctional enzyme</keyword>
<dbReference type="GO" id="GO:0008774">
    <property type="term" value="F:acetaldehyde dehydrogenase (acetylating) activity"/>
    <property type="evidence" value="ECO:0007669"/>
    <property type="project" value="UniProtKB-EC"/>
</dbReference>
<dbReference type="InterPro" id="IPR039697">
    <property type="entry name" value="Alcohol_dehydrogenase_Fe"/>
</dbReference>
<evidence type="ECO:0000256" key="2">
    <source>
        <dbReference type="ARBA" id="ARBA00023002"/>
    </source>
</evidence>
<keyword evidence="4" id="KW-0520">NAD</keyword>
<feature type="domain" description="Aldehyde dehydrogenase" evidence="9">
    <location>
        <begin position="5"/>
        <end position="400"/>
    </location>
</feature>
<name>A0ABS2BFK1_9NEIS</name>
<feature type="domain" description="Fe-containing alcohol dehydrogenase-like C-terminal" evidence="11">
    <location>
        <begin position="645"/>
        <end position="856"/>
    </location>
</feature>
<dbReference type="Gene3D" id="1.20.1090.10">
    <property type="entry name" value="Dehydroquinate synthase-like - alpha domain"/>
    <property type="match status" value="1"/>
</dbReference>
<dbReference type="InterPro" id="IPR034789">
    <property type="entry name" value="AAD_C"/>
</dbReference>
<dbReference type="PROSITE" id="PS00913">
    <property type="entry name" value="ADH_IRON_1"/>
    <property type="match status" value="1"/>
</dbReference>
<dbReference type="NCBIfam" id="NF010378">
    <property type="entry name" value="PRK13805.1"/>
    <property type="match status" value="1"/>
</dbReference>
<dbReference type="Pfam" id="PF25137">
    <property type="entry name" value="ADH_Fe_C"/>
    <property type="match status" value="1"/>
</dbReference>
<dbReference type="PANTHER" id="PTHR11496">
    <property type="entry name" value="ALCOHOL DEHYDROGENASE"/>
    <property type="match status" value="1"/>
</dbReference>
<feature type="domain" description="Alcohol dehydrogenase iron-type/glycerol dehydrogenase GldA" evidence="10">
    <location>
        <begin position="457"/>
        <end position="633"/>
    </location>
</feature>
<dbReference type="CDD" id="cd07122">
    <property type="entry name" value="ALDH_F20_ACDH"/>
    <property type="match status" value="1"/>
</dbReference>
<comment type="similarity">
    <text evidence="6 8">In the N-terminal section; belongs to the aldehyde dehydrogenase family.</text>
</comment>
<dbReference type="InterPro" id="IPR056798">
    <property type="entry name" value="ADH_Fe_C"/>
</dbReference>
<evidence type="ECO:0000256" key="5">
    <source>
        <dbReference type="ARBA" id="ARBA00023268"/>
    </source>
</evidence>
<sequence>MAVTSVQELDALVARVKKAQQLFATYTQEQVDNIFRCAALAAADARIPLAKQAVSETGMGVLEDKVIKNHFASEYIYNAYKDEKTCGILSTDDAFGTITIAEPIGIICGIVPTTNPTSTAIFKALISLKTRNGIIFSPHPRAKDSTNAAARLVLEAAVAAGAPRDIIGWIDAPSVELSNHLMKHPDVNLILATGGPGMVKAAYSSGKPAIGVGAGNTPVVVDETADIKRMVASILMSKTFDNGVVCASEQAVIIVDEVYEAAKERFSKNGGHILSKKDAEAVRKVILINGGLNANIVGQSAIKIAEMAGVKVPPYTKVLIGEVTSVGEEEAFAHEKLSPVLGMYRAKDFYDAVTKAEALVALGGIGHTSSLYTDQDLQGERINYFGDKMKTARILINTPSSQGGIGDLYNFKLAPSLTLGCGSWGGNSISENVGPKHLINKKTVAKRAENMLWHKLPKSIYFRRGCLPIALEELSNKKRAAIVTGHYLFNNGFCDETIRILKQMGLEVEVFYDVPADPTLEVVRAGVALLNTFKPDVIIALGGGSPMDAAKIMWVMYEHPDVHFEELALRFMDIRKRIYKFPKMGVKAELIAIPTTSGTGSEVTPFAVVTDEKTGMKYPIADYELTPNMAIIDANLVMDMPKSLTAYGGIDAVTHALEAYASVMATEYSDPQALQALKLLKEYLPSSYANGAKDPKAREQVHNAATIAGMSFANAFLGVCHSMAHKIGAEFHLAHGLANALLISNVIRYNSADIPTKQTAFSQYDRPIGKCRYADIAEHLGLPGKNDDQKVESLIAWVDEMKACLDIPMSIQAAGVPEKEFLAKLDEVAEEAFDDQCTGANPRYPLISELKQLLLDSYYGRPYVEAYERDQAK</sequence>
<dbReference type="PIRSF" id="PIRSF000111">
    <property type="entry name" value="ALDH_ADH"/>
    <property type="match status" value="1"/>
</dbReference>
<gene>
    <name evidence="12" type="primary">adhE</name>
    <name evidence="12" type="synonym">adhC</name>
    <name evidence="12" type="ORF">JMJ54_00975</name>
</gene>
<dbReference type="InterPro" id="IPR018211">
    <property type="entry name" value="ADH_Fe_CS"/>
</dbReference>
<evidence type="ECO:0000259" key="10">
    <source>
        <dbReference type="Pfam" id="PF00465"/>
    </source>
</evidence>
<dbReference type="EMBL" id="JAESND010000001">
    <property type="protein sequence ID" value="MBM3114386.1"/>
    <property type="molecule type" value="Genomic_DNA"/>
</dbReference>
<accession>A0ABS2BFK1</accession>
<dbReference type="InterPro" id="IPR016163">
    <property type="entry name" value="Ald_DH_C"/>
</dbReference>
<dbReference type="Pfam" id="PF00465">
    <property type="entry name" value="Fe-ADH"/>
    <property type="match status" value="1"/>
</dbReference>
<dbReference type="Pfam" id="PF00171">
    <property type="entry name" value="Aldedh"/>
    <property type="match status" value="1"/>
</dbReference>
<dbReference type="Gene3D" id="3.40.50.1970">
    <property type="match status" value="1"/>
</dbReference>
<organism evidence="12 13">
    <name type="scientific">Jeongeupia naejangsanensis</name>
    <dbReference type="NCBI Taxonomy" id="613195"/>
    <lineage>
        <taxon>Bacteria</taxon>
        <taxon>Pseudomonadati</taxon>
        <taxon>Pseudomonadota</taxon>
        <taxon>Betaproteobacteria</taxon>
        <taxon>Neisseriales</taxon>
        <taxon>Chitinibacteraceae</taxon>
        <taxon>Jeongeupia</taxon>
    </lineage>
</organism>
<evidence type="ECO:0000256" key="1">
    <source>
        <dbReference type="ARBA" id="ARBA00001954"/>
    </source>
</evidence>
<evidence type="ECO:0000256" key="3">
    <source>
        <dbReference type="ARBA" id="ARBA00023004"/>
    </source>
</evidence>
<dbReference type="Proteomes" id="UP000809431">
    <property type="component" value="Unassembled WGS sequence"/>
</dbReference>
<dbReference type="InterPro" id="IPR001670">
    <property type="entry name" value="ADH_Fe/GldA"/>
</dbReference>
<evidence type="ECO:0000256" key="7">
    <source>
        <dbReference type="ARBA" id="ARBA00035645"/>
    </source>
</evidence>
<dbReference type="RefSeq" id="WP_203536080.1">
    <property type="nucleotide sequence ID" value="NZ_JAESND010000001.1"/>
</dbReference>
<evidence type="ECO:0000259" key="11">
    <source>
        <dbReference type="Pfam" id="PF25137"/>
    </source>
</evidence>
<reference evidence="12 13" key="1">
    <citation type="submission" date="2021-01" db="EMBL/GenBank/DDBJ databases">
        <title>Draft Genome Sequence and Polyhydroxyalkanoate Biosynthetic Potential of Jeongeupia naejangsanensis Type Strain DSM 24253.</title>
        <authorList>
            <person name="Turrini P."/>
            <person name="Artuso I."/>
            <person name="Lugli G.A."/>
            <person name="Frangipani E."/>
            <person name="Ventura M."/>
            <person name="Visca P."/>
        </authorList>
    </citation>
    <scope>NUCLEOTIDE SEQUENCE [LARGE SCALE GENOMIC DNA]</scope>
    <source>
        <strain evidence="12 13">DSM 24253</strain>
    </source>
</reference>
<comment type="cofactor">
    <cofactor evidence="1">
        <name>Fe(2+)</name>
        <dbReference type="ChEBI" id="CHEBI:29033"/>
    </cofactor>
</comment>
<protein>
    <recommendedName>
        <fullName evidence="8">Aldehyde-alcohol dehydrogenase</fullName>
    </recommendedName>
</protein>
<dbReference type="InterPro" id="IPR012079">
    <property type="entry name" value="Bifunc_Ald-ADH"/>
</dbReference>
<dbReference type="CDD" id="cd08178">
    <property type="entry name" value="AAD_C"/>
    <property type="match status" value="1"/>
</dbReference>
<dbReference type="PROSITE" id="PS00060">
    <property type="entry name" value="ADH_IRON_2"/>
    <property type="match status" value="1"/>
</dbReference>
<comment type="similarity">
    <text evidence="7 8">In the C-terminal section; belongs to the iron-containing alcohol dehydrogenase family.</text>
</comment>
<keyword evidence="3" id="KW-0408">Iron</keyword>
<keyword evidence="2 8" id="KW-0560">Oxidoreductase</keyword>
<evidence type="ECO:0000256" key="6">
    <source>
        <dbReference type="ARBA" id="ARBA00035641"/>
    </source>
</evidence>
<dbReference type="InterPro" id="IPR015590">
    <property type="entry name" value="Aldehyde_DH_dom"/>
</dbReference>
<evidence type="ECO:0000256" key="4">
    <source>
        <dbReference type="ARBA" id="ARBA00023027"/>
    </source>
</evidence>
<dbReference type="Gene3D" id="3.40.605.10">
    <property type="entry name" value="Aldehyde Dehydrogenase, Chain A, domain 1"/>
    <property type="match status" value="1"/>
</dbReference>
<evidence type="ECO:0000259" key="9">
    <source>
        <dbReference type="Pfam" id="PF00171"/>
    </source>
</evidence>
<dbReference type="Gene3D" id="3.40.309.10">
    <property type="entry name" value="Aldehyde Dehydrogenase, Chain A, domain 2"/>
    <property type="match status" value="1"/>
</dbReference>
<dbReference type="GO" id="GO:0004022">
    <property type="term" value="F:alcohol dehydrogenase (NAD+) activity"/>
    <property type="evidence" value="ECO:0007669"/>
    <property type="project" value="UniProtKB-EC"/>
</dbReference>
<dbReference type="InterPro" id="IPR016162">
    <property type="entry name" value="Ald_DH_N"/>
</dbReference>
<dbReference type="SUPFAM" id="SSF53720">
    <property type="entry name" value="ALDH-like"/>
    <property type="match status" value="1"/>
</dbReference>